<dbReference type="EMBL" id="HBUE01344484">
    <property type="protein sequence ID" value="CAG6600029.1"/>
    <property type="molecule type" value="Transcribed_RNA"/>
</dbReference>
<proteinExistence type="predicted"/>
<protein>
    <submittedName>
        <fullName evidence="1">(northern house mosquito) hypothetical protein</fullName>
    </submittedName>
</protein>
<sequence length="168" mass="18766">MNRQWILKCRMRQTKTPPTVRCRLRSFQLKKNHISAMSKTRVCKMRSNVKRKSLIALTAEWRFSQMRKNNATWCASVQFCTIKKGVQKFKASPNNVPVVEGPSTPAMASNDTFRCARQTNLTQNSLVQTVAACSTQRPTFPGTSRSGPASVIRTSASIALKSCPTLKA</sequence>
<dbReference type="EMBL" id="HBUE01119186">
    <property type="protein sequence ID" value="CAG6491612.1"/>
    <property type="molecule type" value="Transcribed_RNA"/>
</dbReference>
<dbReference type="EMBL" id="HBUE01237551">
    <property type="protein sequence ID" value="CAG6547826.1"/>
    <property type="molecule type" value="Transcribed_RNA"/>
</dbReference>
<accession>A0A8D8I8X5</accession>
<reference evidence="1" key="1">
    <citation type="submission" date="2021-05" db="EMBL/GenBank/DDBJ databases">
        <authorList>
            <person name="Alioto T."/>
            <person name="Alioto T."/>
            <person name="Gomez Garrido J."/>
        </authorList>
    </citation>
    <scope>NUCLEOTIDE SEQUENCE</scope>
</reference>
<name>A0A8D8I8X5_CULPI</name>
<dbReference type="AlphaFoldDB" id="A0A8D8I8X5"/>
<evidence type="ECO:0000313" key="1">
    <source>
        <dbReference type="EMBL" id="CAG6547826.1"/>
    </source>
</evidence>
<organism evidence="1">
    <name type="scientific">Culex pipiens</name>
    <name type="common">House mosquito</name>
    <dbReference type="NCBI Taxonomy" id="7175"/>
    <lineage>
        <taxon>Eukaryota</taxon>
        <taxon>Metazoa</taxon>
        <taxon>Ecdysozoa</taxon>
        <taxon>Arthropoda</taxon>
        <taxon>Hexapoda</taxon>
        <taxon>Insecta</taxon>
        <taxon>Pterygota</taxon>
        <taxon>Neoptera</taxon>
        <taxon>Endopterygota</taxon>
        <taxon>Diptera</taxon>
        <taxon>Nematocera</taxon>
        <taxon>Culicoidea</taxon>
        <taxon>Culicidae</taxon>
        <taxon>Culicinae</taxon>
        <taxon>Culicini</taxon>
        <taxon>Culex</taxon>
        <taxon>Culex</taxon>
    </lineage>
</organism>